<reference evidence="2 3" key="1">
    <citation type="submission" date="2021-06" db="EMBL/GenBank/DDBJ databases">
        <authorList>
            <person name="Palmer J.M."/>
        </authorList>
    </citation>
    <scope>NUCLEOTIDE SEQUENCE [LARGE SCALE GENOMIC DNA]</scope>
    <source>
        <strain evidence="2 3">AS_MEX2019</strain>
        <tissue evidence="2">Muscle</tissue>
    </source>
</reference>
<evidence type="ECO:0000313" key="3">
    <source>
        <dbReference type="Proteomes" id="UP001469553"/>
    </source>
</evidence>
<accession>A0ABV1A2H5</accession>
<gene>
    <name evidence="2" type="ORF">AMECASPLE_029201</name>
</gene>
<evidence type="ECO:0000313" key="2">
    <source>
        <dbReference type="EMBL" id="MEQ2312272.1"/>
    </source>
</evidence>
<dbReference type="EMBL" id="JAHRIP010078546">
    <property type="protein sequence ID" value="MEQ2312272.1"/>
    <property type="molecule type" value="Genomic_DNA"/>
</dbReference>
<sequence>MGSSVDFEVDEDEELLQDLVHDQGEAGPSSTERTQPPTTSVTMVQVTKKMRSMSHLPVSYVVHQGP</sequence>
<proteinExistence type="predicted"/>
<evidence type="ECO:0000256" key="1">
    <source>
        <dbReference type="SAM" id="MobiDB-lite"/>
    </source>
</evidence>
<name>A0ABV1A2H5_9TELE</name>
<keyword evidence="3" id="KW-1185">Reference proteome</keyword>
<feature type="region of interest" description="Disordered" evidence="1">
    <location>
        <begin position="1"/>
        <end position="40"/>
    </location>
</feature>
<protein>
    <submittedName>
        <fullName evidence="2">Uncharacterized protein</fullName>
    </submittedName>
</protein>
<comment type="caution">
    <text evidence="2">The sequence shown here is derived from an EMBL/GenBank/DDBJ whole genome shotgun (WGS) entry which is preliminary data.</text>
</comment>
<feature type="compositionally biased region" description="Polar residues" evidence="1">
    <location>
        <begin position="28"/>
        <end position="40"/>
    </location>
</feature>
<organism evidence="2 3">
    <name type="scientific">Ameca splendens</name>
    <dbReference type="NCBI Taxonomy" id="208324"/>
    <lineage>
        <taxon>Eukaryota</taxon>
        <taxon>Metazoa</taxon>
        <taxon>Chordata</taxon>
        <taxon>Craniata</taxon>
        <taxon>Vertebrata</taxon>
        <taxon>Euteleostomi</taxon>
        <taxon>Actinopterygii</taxon>
        <taxon>Neopterygii</taxon>
        <taxon>Teleostei</taxon>
        <taxon>Neoteleostei</taxon>
        <taxon>Acanthomorphata</taxon>
        <taxon>Ovalentaria</taxon>
        <taxon>Atherinomorphae</taxon>
        <taxon>Cyprinodontiformes</taxon>
        <taxon>Goodeidae</taxon>
        <taxon>Ameca</taxon>
    </lineage>
</organism>
<feature type="compositionally biased region" description="Acidic residues" evidence="1">
    <location>
        <begin position="7"/>
        <end position="16"/>
    </location>
</feature>
<dbReference type="Proteomes" id="UP001469553">
    <property type="component" value="Unassembled WGS sequence"/>
</dbReference>